<name>A0A165BWX2_9APHY</name>
<dbReference type="InParanoid" id="A0A165BWX2"/>
<reference evidence="1 2" key="1">
    <citation type="journal article" date="2016" name="Mol. Biol. Evol.">
        <title>Comparative Genomics of Early-Diverging Mushroom-Forming Fungi Provides Insights into the Origins of Lignocellulose Decay Capabilities.</title>
        <authorList>
            <person name="Nagy L.G."/>
            <person name="Riley R."/>
            <person name="Tritt A."/>
            <person name="Adam C."/>
            <person name="Daum C."/>
            <person name="Floudas D."/>
            <person name="Sun H."/>
            <person name="Yadav J.S."/>
            <person name="Pangilinan J."/>
            <person name="Larsson K.H."/>
            <person name="Matsuura K."/>
            <person name="Barry K."/>
            <person name="Labutti K."/>
            <person name="Kuo R."/>
            <person name="Ohm R.A."/>
            <person name="Bhattacharya S.S."/>
            <person name="Shirouzu T."/>
            <person name="Yoshinaga Y."/>
            <person name="Martin F.M."/>
            <person name="Grigoriev I.V."/>
            <person name="Hibbett D.S."/>
        </authorList>
    </citation>
    <scope>NUCLEOTIDE SEQUENCE [LARGE SCALE GENOMIC DNA]</scope>
    <source>
        <strain evidence="1 2">93-53</strain>
    </source>
</reference>
<sequence>MKKPQNYAEALETLMRQLIVDGVVTDPGRQGELYTRLLFILPRDKATLPNKGSFVDFPEPARRDVRPLTN</sequence>
<evidence type="ECO:0000313" key="2">
    <source>
        <dbReference type="Proteomes" id="UP000076871"/>
    </source>
</evidence>
<dbReference type="GeneID" id="63826948"/>
<dbReference type="OrthoDB" id="107110at2759"/>
<evidence type="ECO:0000313" key="1">
    <source>
        <dbReference type="EMBL" id="KZT01801.1"/>
    </source>
</evidence>
<organism evidence="1 2">
    <name type="scientific">Laetiporus sulphureus 93-53</name>
    <dbReference type="NCBI Taxonomy" id="1314785"/>
    <lineage>
        <taxon>Eukaryota</taxon>
        <taxon>Fungi</taxon>
        <taxon>Dikarya</taxon>
        <taxon>Basidiomycota</taxon>
        <taxon>Agaricomycotina</taxon>
        <taxon>Agaricomycetes</taxon>
        <taxon>Polyporales</taxon>
        <taxon>Laetiporus</taxon>
    </lineage>
</organism>
<dbReference type="EMBL" id="KV427659">
    <property type="protein sequence ID" value="KZT01801.1"/>
    <property type="molecule type" value="Genomic_DNA"/>
</dbReference>
<accession>A0A165BWX2</accession>
<protein>
    <submittedName>
        <fullName evidence="1">Uncharacterized protein</fullName>
    </submittedName>
</protein>
<keyword evidence="2" id="KW-1185">Reference proteome</keyword>
<gene>
    <name evidence="1" type="ORF">LAESUDRAFT_730884</name>
</gene>
<dbReference type="RefSeq" id="XP_040759541.1">
    <property type="nucleotide sequence ID" value="XM_040909919.1"/>
</dbReference>
<dbReference type="AlphaFoldDB" id="A0A165BWX2"/>
<dbReference type="Proteomes" id="UP000076871">
    <property type="component" value="Unassembled WGS sequence"/>
</dbReference>
<proteinExistence type="predicted"/>